<feature type="region of interest" description="Disordered" evidence="1">
    <location>
        <begin position="336"/>
        <end position="370"/>
    </location>
</feature>
<feature type="compositionally biased region" description="Basic and acidic residues" evidence="1">
    <location>
        <begin position="662"/>
        <end position="680"/>
    </location>
</feature>
<keyword evidence="3" id="KW-1185">Reference proteome</keyword>
<feature type="region of interest" description="Disordered" evidence="1">
    <location>
        <begin position="1"/>
        <end position="245"/>
    </location>
</feature>
<reference evidence="2" key="1">
    <citation type="submission" date="2021-06" db="EMBL/GenBank/DDBJ databases">
        <title>Comparative genomics, transcriptomics and evolutionary studies reveal genomic signatures of adaptation to plant cell wall in hemibiotrophic fungi.</title>
        <authorList>
            <consortium name="DOE Joint Genome Institute"/>
            <person name="Baroncelli R."/>
            <person name="Diaz J.F."/>
            <person name="Benocci T."/>
            <person name="Peng M."/>
            <person name="Battaglia E."/>
            <person name="Haridas S."/>
            <person name="Andreopoulos W."/>
            <person name="Labutti K."/>
            <person name="Pangilinan J."/>
            <person name="Floch G.L."/>
            <person name="Makela M.R."/>
            <person name="Henrissat B."/>
            <person name="Grigoriev I.V."/>
            <person name="Crouch J.A."/>
            <person name="De Vries R.P."/>
            <person name="Sukno S.A."/>
            <person name="Thon M.R."/>
        </authorList>
    </citation>
    <scope>NUCLEOTIDE SEQUENCE</scope>
    <source>
        <strain evidence="2">CBS 193.32</strain>
    </source>
</reference>
<dbReference type="EMBL" id="JAHMHR010000051">
    <property type="protein sequence ID" value="KAK1670976.1"/>
    <property type="molecule type" value="Genomic_DNA"/>
</dbReference>
<protein>
    <recommendedName>
        <fullName evidence="4">C2H2-type domain-containing protein</fullName>
    </recommendedName>
</protein>
<gene>
    <name evidence="2" type="ORF">BDP55DRAFT_320379</name>
</gene>
<evidence type="ECO:0008006" key="4">
    <source>
        <dbReference type="Google" id="ProtNLM"/>
    </source>
</evidence>
<feature type="compositionally biased region" description="Basic and acidic residues" evidence="1">
    <location>
        <begin position="161"/>
        <end position="170"/>
    </location>
</feature>
<name>A0AAJ0ABP6_9PEZI</name>
<organism evidence="2 3">
    <name type="scientific">Colletotrichum godetiae</name>
    <dbReference type="NCBI Taxonomy" id="1209918"/>
    <lineage>
        <taxon>Eukaryota</taxon>
        <taxon>Fungi</taxon>
        <taxon>Dikarya</taxon>
        <taxon>Ascomycota</taxon>
        <taxon>Pezizomycotina</taxon>
        <taxon>Sordariomycetes</taxon>
        <taxon>Hypocreomycetidae</taxon>
        <taxon>Glomerellales</taxon>
        <taxon>Glomerellaceae</taxon>
        <taxon>Colletotrichum</taxon>
        <taxon>Colletotrichum acutatum species complex</taxon>
    </lineage>
</organism>
<feature type="compositionally biased region" description="Polar residues" evidence="1">
    <location>
        <begin position="191"/>
        <end position="206"/>
    </location>
</feature>
<feature type="region of interest" description="Disordered" evidence="1">
    <location>
        <begin position="656"/>
        <end position="689"/>
    </location>
</feature>
<proteinExistence type="predicted"/>
<sequence>MSNMNPPHAYPQQIPPRRPEHPSSSRSRGTSAPGQRTRAETQYRPPLPANRPTIRSRYTSPEDAPKTAVPPVPLQRSSASSGRVYSSSTRPFDRSRSPVMTLRILSHNREGHRDKKTQEDQENRLVHDSWEFPVPPRGLVRSGNVKQTSPKRRRLPLRDSILLKRKDSSDSSKAGVETSASTPRKAPPSSEPQTPSRPTHSMSMPATPSRGRMPDLPRLGARPKNQQLGESHSQNQPARLPPRDSNLESYRKAIKASNDALPDGEKPLVSRICSMILDEEFGAGADRSSTPLKVWDTVVRCLDDISRLAKTGSSSTGDGGPSEARLALESKSLQETAVRAGGQIKIAERDDRNTHSSKRDSRSSGGSSIVDYYSSNYQRVSSGQVEMMPCPYRLRNPARFNVNDKWQCVNGRWKSFAELQKHIAKDHKRCGDAHLFQCPRCEDGFAEPNAFRKHLMLPREQMCEPKSDDDAGWIDPEDGLSSTKTQKLSEQIGNEAFSSWDELWRWLFPLDRVVPKPGEYFHIQECKHVRLQTLVALPAVELPLVEQEVFAAGNMSNLKASLEERLRFLASQSADSASFSAQIPVITASLSLDVEAHLRSVFISCRNQPPVHTGKSSGSLDATTGRPRNLSSASNSSTRSFQRFLGPTIAVNDTKGAAWDGHSLERQRQRPRSNSDEARRQKLTRAATLPVPTMLTIPFPRISALTEHSDVGPSPVSEHGASPRAHSDAEYSSGVESTPSSAGGHRESSNSNTTADIRCSKCNMRESLQPGKGIFSDKGRLSGSSAAARGTLKSTCRFSDSGIGILCNSCRMLEELINSYSRASSQASAKSERLSLPVAGGGGGGGPTATARSTATSTTTNTSLNTAPMTAPPYSPNPSVSVDESEEETLFDLILDSATYLDQDGQRKTEIVSPMFPPPQVGFSEYDRYGGHGNNWF</sequence>
<feature type="region of interest" description="Disordered" evidence="1">
    <location>
        <begin position="706"/>
        <end position="757"/>
    </location>
</feature>
<evidence type="ECO:0000256" key="1">
    <source>
        <dbReference type="SAM" id="MobiDB-lite"/>
    </source>
</evidence>
<evidence type="ECO:0000313" key="2">
    <source>
        <dbReference type="EMBL" id="KAK1670976.1"/>
    </source>
</evidence>
<feature type="compositionally biased region" description="Low complexity" evidence="1">
    <location>
        <begin position="848"/>
        <end position="867"/>
    </location>
</feature>
<feature type="compositionally biased region" description="Polar residues" evidence="1">
    <location>
        <begin position="224"/>
        <end position="237"/>
    </location>
</feature>
<comment type="caution">
    <text evidence="2">The sequence shown here is derived from an EMBL/GenBank/DDBJ whole genome shotgun (WGS) entry which is preliminary data.</text>
</comment>
<dbReference type="AlphaFoldDB" id="A0AAJ0ABP6"/>
<accession>A0AAJ0ABP6</accession>
<dbReference type="GeneID" id="85451289"/>
<feature type="compositionally biased region" description="Low complexity" evidence="1">
    <location>
        <begin position="76"/>
        <end position="90"/>
    </location>
</feature>
<feature type="region of interest" description="Disordered" evidence="1">
    <location>
        <begin position="827"/>
        <end position="882"/>
    </location>
</feature>
<dbReference type="Proteomes" id="UP001224890">
    <property type="component" value="Unassembled WGS sequence"/>
</dbReference>
<dbReference type="RefSeq" id="XP_060424979.1">
    <property type="nucleotide sequence ID" value="XM_060566763.1"/>
</dbReference>
<feature type="compositionally biased region" description="Basic and acidic residues" evidence="1">
    <location>
        <begin position="346"/>
        <end position="362"/>
    </location>
</feature>
<feature type="compositionally biased region" description="Basic and acidic residues" evidence="1">
    <location>
        <begin position="107"/>
        <end position="130"/>
    </location>
</feature>
<evidence type="ECO:0000313" key="3">
    <source>
        <dbReference type="Proteomes" id="UP001224890"/>
    </source>
</evidence>
<feature type="region of interest" description="Disordered" evidence="1">
    <location>
        <begin position="611"/>
        <end position="639"/>
    </location>
</feature>